<dbReference type="Proteomes" id="UP000054598">
    <property type="component" value="Unassembled WGS sequence"/>
</dbReference>
<evidence type="ECO:0000313" key="3">
    <source>
        <dbReference type="Proteomes" id="UP000054598"/>
    </source>
</evidence>
<dbReference type="AlphaFoldDB" id="A0A117MGH6"/>
<dbReference type="PATRIC" id="fig|2198.3.peg.421"/>
<dbReference type="EMBL" id="LGHE01000048">
    <property type="protein sequence ID" value="KUL02790.1"/>
    <property type="molecule type" value="Genomic_DNA"/>
</dbReference>
<gene>
    <name evidence="2" type="ORF">XE10_0600</name>
</gene>
<comment type="caution">
    <text evidence="2">The sequence shown here is derived from an EMBL/GenBank/DDBJ whole genome shotgun (WGS) entry which is preliminary data.</text>
</comment>
<proteinExistence type="predicted"/>
<organism evidence="2 3">
    <name type="scientific">Methanoculleus marisnigri</name>
    <dbReference type="NCBI Taxonomy" id="2198"/>
    <lineage>
        <taxon>Archaea</taxon>
        <taxon>Methanobacteriati</taxon>
        <taxon>Methanobacteriota</taxon>
        <taxon>Stenosarchaea group</taxon>
        <taxon>Methanomicrobia</taxon>
        <taxon>Methanomicrobiales</taxon>
        <taxon>Methanomicrobiaceae</taxon>
        <taxon>Methanoculleus</taxon>
    </lineage>
</organism>
<name>A0A117MGH6_9EURY</name>
<sequence length="126" mass="13437">MQIASAPGGTILIEGKVVTTLDRFVASVTDIIERYTGYVFVSGYVAILFGRARGTEDIDLFTDYCILSVYFRNFGVWGRALGSHPEAGQGGVDEVCGSSRVRDRGGGDPHPARRYPHGPLAGACPG</sequence>
<evidence type="ECO:0000256" key="1">
    <source>
        <dbReference type="SAM" id="MobiDB-lite"/>
    </source>
</evidence>
<feature type="compositionally biased region" description="Basic and acidic residues" evidence="1">
    <location>
        <begin position="100"/>
        <end position="111"/>
    </location>
</feature>
<accession>A0A117MGH6</accession>
<protein>
    <submittedName>
        <fullName evidence="2">Uncharacterized protein</fullName>
    </submittedName>
</protein>
<evidence type="ECO:0000313" key="2">
    <source>
        <dbReference type="EMBL" id="KUL02790.1"/>
    </source>
</evidence>
<feature type="region of interest" description="Disordered" evidence="1">
    <location>
        <begin position="84"/>
        <end position="126"/>
    </location>
</feature>
<reference evidence="3" key="1">
    <citation type="journal article" date="2015" name="MBio">
        <title>Genome-Resolved Metagenomic Analysis Reveals Roles for Candidate Phyla and Other Microbial Community Members in Biogeochemical Transformations in Oil Reservoirs.</title>
        <authorList>
            <person name="Hu P."/>
            <person name="Tom L."/>
            <person name="Singh A."/>
            <person name="Thomas B.C."/>
            <person name="Baker B.J."/>
            <person name="Piceno Y.M."/>
            <person name="Andersen G.L."/>
            <person name="Banfield J.F."/>
        </authorList>
    </citation>
    <scope>NUCLEOTIDE SEQUENCE [LARGE SCALE GENOMIC DNA]</scope>
</reference>